<keyword evidence="7" id="KW-1185">Reference proteome</keyword>
<dbReference type="PANTHER" id="PTHR15680">
    <property type="entry name" value="RIBOSOMAL PROTEIN L19"/>
    <property type="match status" value="1"/>
</dbReference>
<feature type="compositionally biased region" description="Basic and acidic residues" evidence="4">
    <location>
        <begin position="265"/>
        <end position="281"/>
    </location>
</feature>
<dbReference type="Gramene" id="GBG90874">
    <property type="protein sequence ID" value="GBG90874"/>
    <property type="gene ID" value="CBR_g51380"/>
</dbReference>
<dbReference type="OrthoDB" id="432645at2759"/>
<evidence type="ECO:0000256" key="1">
    <source>
        <dbReference type="ARBA" id="ARBA00005781"/>
    </source>
</evidence>
<dbReference type="InterPro" id="IPR038657">
    <property type="entry name" value="Ribosomal_bL19_sf"/>
</dbReference>
<gene>
    <name evidence="6" type="ORF">CBR_g51380</name>
</gene>
<evidence type="ECO:0000256" key="2">
    <source>
        <dbReference type="ARBA" id="ARBA00022980"/>
    </source>
</evidence>
<name>A0A388M8G2_CHABU</name>
<feature type="compositionally biased region" description="Acidic residues" evidence="4">
    <location>
        <begin position="305"/>
        <end position="319"/>
    </location>
</feature>
<dbReference type="InterPro" id="IPR008991">
    <property type="entry name" value="Translation_prot_SH3-like_sf"/>
</dbReference>
<dbReference type="GO" id="GO:0005840">
    <property type="term" value="C:ribosome"/>
    <property type="evidence" value="ECO:0007669"/>
    <property type="project" value="UniProtKB-KW"/>
</dbReference>
<feature type="region of interest" description="Disordered" evidence="4">
    <location>
        <begin position="256"/>
        <end position="437"/>
    </location>
</feature>
<feature type="signal peptide" evidence="5">
    <location>
        <begin position="1"/>
        <end position="21"/>
    </location>
</feature>
<evidence type="ECO:0000313" key="7">
    <source>
        <dbReference type="Proteomes" id="UP000265515"/>
    </source>
</evidence>
<dbReference type="InterPro" id="IPR001857">
    <property type="entry name" value="Ribosomal_bL19"/>
</dbReference>
<evidence type="ECO:0008006" key="8">
    <source>
        <dbReference type="Google" id="ProtNLM"/>
    </source>
</evidence>
<keyword evidence="5" id="KW-0732">Signal</keyword>
<sequence>MNRASRAMAAFSVQLLRGAMAGCSKMPASSVHLEVGSLAEVKQSTSSISSARLSSAFAIPCWRRLVSTMTPGRSFSERLPEQQRETRLCSRTFTMSVTSASHDGKALEVSSSRQGSSLGAMPRADTALDAAHTSSGIMELLSSSKAVDGDSNRAPIWHHVKTKALTKQAQHIMNILNAESVAVAKQRIEYPDFRPGDVLQLKVEIPENHRRIAVIRGVCIARRNSGIGSTFRLRRVLNGQGIEHVYPLLEGEVAAQQEEEQDGNEGEKSNGEDKEMDKQTGKEQQIMGNAEDELRDESVGKVDTDQEDLQEVDEGDDKEGEGVGQERVEEENEEEVGGRGGQKWRAQTVSRRIRRKKSGESATPQALNSPVYEIPTLIEIGTSHTGERGRSTPTGWKSSMPAPEGSKRKRNGGRSAQGGSRAEGMARGRHSQMGQVYEGDLDIGANVSEILRYTGHVESNAGNAGNGSSLR</sequence>
<dbReference type="GO" id="GO:0003735">
    <property type="term" value="F:structural constituent of ribosome"/>
    <property type="evidence" value="ECO:0007669"/>
    <property type="project" value="InterPro"/>
</dbReference>
<comment type="caution">
    <text evidence="6">The sequence shown here is derived from an EMBL/GenBank/DDBJ whole genome shotgun (WGS) entry which is preliminary data.</text>
</comment>
<keyword evidence="3" id="KW-0687">Ribonucleoprotein</keyword>
<comment type="similarity">
    <text evidence="1">Belongs to the bacterial ribosomal protein bL19 family.</text>
</comment>
<accession>A0A388M8G2</accession>
<evidence type="ECO:0000256" key="4">
    <source>
        <dbReference type="SAM" id="MobiDB-lite"/>
    </source>
</evidence>
<dbReference type="GO" id="GO:0006412">
    <property type="term" value="P:translation"/>
    <property type="evidence" value="ECO:0007669"/>
    <property type="project" value="InterPro"/>
</dbReference>
<dbReference type="Proteomes" id="UP000265515">
    <property type="component" value="Unassembled WGS sequence"/>
</dbReference>
<keyword evidence="2" id="KW-0689">Ribosomal protein</keyword>
<dbReference type="Gene3D" id="2.30.30.790">
    <property type="match status" value="1"/>
</dbReference>
<dbReference type="AlphaFoldDB" id="A0A388M8G2"/>
<dbReference type="STRING" id="69332.A0A388M8G2"/>
<protein>
    <recommendedName>
        <fullName evidence="8">50S ribosomal protein L19</fullName>
    </recommendedName>
</protein>
<evidence type="ECO:0000256" key="3">
    <source>
        <dbReference type="ARBA" id="ARBA00023274"/>
    </source>
</evidence>
<dbReference type="EMBL" id="BFEA01000849">
    <property type="protein sequence ID" value="GBG90874.1"/>
    <property type="molecule type" value="Genomic_DNA"/>
</dbReference>
<evidence type="ECO:0000256" key="5">
    <source>
        <dbReference type="SAM" id="SignalP"/>
    </source>
</evidence>
<dbReference type="SUPFAM" id="SSF50104">
    <property type="entry name" value="Translation proteins SH3-like domain"/>
    <property type="match status" value="1"/>
</dbReference>
<organism evidence="6 7">
    <name type="scientific">Chara braunii</name>
    <name type="common">Braun's stonewort</name>
    <dbReference type="NCBI Taxonomy" id="69332"/>
    <lineage>
        <taxon>Eukaryota</taxon>
        <taxon>Viridiplantae</taxon>
        <taxon>Streptophyta</taxon>
        <taxon>Charophyceae</taxon>
        <taxon>Charales</taxon>
        <taxon>Characeae</taxon>
        <taxon>Chara</taxon>
    </lineage>
</organism>
<dbReference type="PANTHER" id="PTHR15680:SF9">
    <property type="entry name" value="LARGE RIBOSOMAL SUBUNIT PROTEIN BL19M"/>
    <property type="match status" value="1"/>
</dbReference>
<evidence type="ECO:0000313" key="6">
    <source>
        <dbReference type="EMBL" id="GBG90874.1"/>
    </source>
</evidence>
<dbReference type="GO" id="GO:1990904">
    <property type="term" value="C:ribonucleoprotein complex"/>
    <property type="evidence" value="ECO:0007669"/>
    <property type="project" value="UniProtKB-KW"/>
</dbReference>
<feature type="chain" id="PRO_5017177700" description="50S ribosomal protein L19" evidence="5">
    <location>
        <begin position="22"/>
        <end position="471"/>
    </location>
</feature>
<dbReference type="Pfam" id="PF01245">
    <property type="entry name" value="Ribosomal_L19"/>
    <property type="match status" value="1"/>
</dbReference>
<reference evidence="6 7" key="1">
    <citation type="journal article" date="2018" name="Cell">
        <title>The Chara Genome: Secondary Complexity and Implications for Plant Terrestrialization.</title>
        <authorList>
            <person name="Nishiyama T."/>
            <person name="Sakayama H."/>
            <person name="Vries J.D."/>
            <person name="Buschmann H."/>
            <person name="Saint-Marcoux D."/>
            <person name="Ullrich K.K."/>
            <person name="Haas F.B."/>
            <person name="Vanderstraeten L."/>
            <person name="Becker D."/>
            <person name="Lang D."/>
            <person name="Vosolsobe S."/>
            <person name="Rombauts S."/>
            <person name="Wilhelmsson P.K.I."/>
            <person name="Janitza P."/>
            <person name="Kern R."/>
            <person name="Heyl A."/>
            <person name="Rumpler F."/>
            <person name="Villalobos L.I.A.C."/>
            <person name="Clay J.M."/>
            <person name="Skokan R."/>
            <person name="Toyoda A."/>
            <person name="Suzuki Y."/>
            <person name="Kagoshima H."/>
            <person name="Schijlen E."/>
            <person name="Tajeshwar N."/>
            <person name="Catarino B."/>
            <person name="Hetherington A.J."/>
            <person name="Saltykova A."/>
            <person name="Bonnot C."/>
            <person name="Breuninger H."/>
            <person name="Symeonidi A."/>
            <person name="Radhakrishnan G.V."/>
            <person name="Van Nieuwerburgh F."/>
            <person name="Deforce D."/>
            <person name="Chang C."/>
            <person name="Karol K.G."/>
            <person name="Hedrich R."/>
            <person name="Ulvskov P."/>
            <person name="Glockner G."/>
            <person name="Delwiche C.F."/>
            <person name="Petrasek J."/>
            <person name="Van de Peer Y."/>
            <person name="Friml J."/>
            <person name="Beilby M."/>
            <person name="Dolan L."/>
            <person name="Kohara Y."/>
            <person name="Sugano S."/>
            <person name="Fujiyama A."/>
            <person name="Delaux P.-M."/>
            <person name="Quint M."/>
            <person name="TheiBen G."/>
            <person name="Hagemann M."/>
            <person name="Harholt J."/>
            <person name="Dunand C."/>
            <person name="Zachgo S."/>
            <person name="Langdale J."/>
            <person name="Maumus F."/>
            <person name="Straeten D.V.D."/>
            <person name="Gould S.B."/>
            <person name="Rensing S.A."/>
        </authorList>
    </citation>
    <scope>NUCLEOTIDE SEQUENCE [LARGE SCALE GENOMIC DNA]</scope>
    <source>
        <strain evidence="6 7">S276</strain>
    </source>
</reference>
<proteinExistence type="inferred from homology"/>